<dbReference type="EMBL" id="CP035758">
    <property type="protein sequence ID" value="QBD76101.1"/>
    <property type="molecule type" value="Genomic_DNA"/>
</dbReference>
<dbReference type="KEGG" id="kbs:EPA93_08800"/>
<protein>
    <submittedName>
        <fullName evidence="2">Uncharacterized protein</fullName>
    </submittedName>
</protein>
<keyword evidence="1" id="KW-1133">Transmembrane helix</keyword>
<name>A0A4V0YYG1_KTERU</name>
<organism evidence="2 3">
    <name type="scientific">Ktedonosporobacter rubrisoli</name>
    <dbReference type="NCBI Taxonomy" id="2509675"/>
    <lineage>
        <taxon>Bacteria</taxon>
        <taxon>Bacillati</taxon>
        <taxon>Chloroflexota</taxon>
        <taxon>Ktedonobacteria</taxon>
        <taxon>Ktedonobacterales</taxon>
        <taxon>Ktedonosporobacteraceae</taxon>
        <taxon>Ktedonosporobacter</taxon>
    </lineage>
</organism>
<dbReference type="Proteomes" id="UP000290365">
    <property type="component" value="Chromosome"/>
</dbReference>
<reference evidence="2 3" key="1">
    <citation type="submission" date="2019-01" db="EMBL/GenBank/DDBJ databases">
        <title>Ktedonosporobacter rubrisoli SCAWS-G2.</title>
        <authorList>
            <person name="Huang Y."/>
            <person name="Yan B."/>
        </authorList>
    </citation>
    <scope>NUCLEOTIDE SEQUENCE [LARGE SCALE GENOMIC DNA]</scope>
    <source>
        <strain evidence="2 3">SCAWS-G2</strain>
    </source>
</reference>
<dbReference type="RefSeq" id="WP_129886696.1">
    <property type="nucleotide sequence ID" value="NZ_CP035758.1"/>
</dbReference>
<evidence type="ECO:0000256" key="1">
    <source>
        <dbReference type="SAM" id="Phobius"/>
    </source>
</evidence>
<keyword evidence="1" id="KW-0472">Membrane</keyword>
<feature type="transmembrane region" description="Helical" evidence="1">
    <location>
        <begin position="30"/>
        <end position="48"/>
    </location>
</feature>
<proteinExistence type="predicted"/>
<sequence>MFYATFAALAIWLAWHWSQTNGWSGLHRLALASGALMAHTVFGIFALTYNIINKIGFLVLGLIMPGLLLLFTTQIQARIRAKQKTPALNPDS</sequence>
<accession>A0A4V0YYG1</accession>
<keyword evidence="3" id="KW-1185">Reference proteome</keyword>
<keyword evidence="1" id="KW-0812">Transmembrane</keyword>
<gene>
    <name evidence="2" type="ORF">EPA93_08800</name>
</gene>
<dbReference type="AlphaFoldDB" id="A0A4V0YYG1"/>
<feature type="transmembrane region" description="Helical" evidence="1">
    <location>
        <begin position="55"/>
        <end position="75"/>
    </location>
</feature>
<evidence type="ECO:0000313" key="2">
    <source>
        <dbReference type="EMBL" id="QBD76101.1"/>
    </source>
</evidence>
<evidence type="ECO:0000313" key="3">
    <source>
        <dbReference type="Proteomes" id="UP000290365"/>
    </source>
</evidence>